<dbReference type="eggNOG" id="ENOG502T6Z1">
    <property type="taxonomic scope" value="Eukaryota"/>
</dbReference>
<dbReference type="AlphaFoldDB" id="A0A1I8M556"/>
<dbReference type="VEuPathDB" id="VectorBase:MDOA001345"/>
<dbReference type="OrthoDB" id="6275292at2759"/>
<name>A0A1I8M556_MUSDO</name>
<feature type="region of interest" description="Disordered" evidence="1">
    <location>
        <begin position="225"/>
        <end position="254"/>
    </location>
</feature>
<proteinExistence type="predicted"/>
<evidence type="ECO:0000256" key="1">
    <source>
        <dbReference type="SAM" id="MobiDB-lite"/>
    </source>
</evidence>
<feature type="region of interest" description="Disordered" evidence="1">
    <location>
        <begin position="1"/>
        <end position="39"/>
    </location>
</feature>
<gene>
    <name evidence="2" type="primary">101888426</name>
</gene>
<reference evidence="2" key="1">
    <citation type="submission" date="2020-05" db="UniProtKB">
        <authorList>
            <consortium name="EnsemblMetazoa"/>
        </authorList>
    </citation>
    <scope>IDENTIFICATION</scope>
    <source>
        <strain evidence="2">Aabys</strain>
    </source>
</reference>
<accession>A0A1I8M556</accession>
<feature type="compositionally biased region" description="Gly residues" evidence="1">
    <location>
        <begin position="23"/>
        <end position="35"/>
    </location>
</feature>
<evidence type="ECO:0000313" key="2">
    <source>
        <dbReference type="EnsemblMetazoa" id="MDOA001345-PA"/>
    </source>
</evidence>
<dbReference type="VEuPathDB" id="VectorBase:MDOMA2_014500"/>
<organism evidence="2">
    <name type="scientific">Musca domestica</name>
    <name type="common">House fly</name>
    <dbReference type="NCBI Taxonomy" id="7370"/>
    <lineage>
        <taxon>Eukaryota</taxon>
        <taxon>Metazoa</taxon>
        <taxon>Ecdysozoa</taxon>
        <taxon>Arthropoda</taxon>
        <taxon>Hexapoda</taxon>
        <taxon>Insecta</taxon>
        <taxon>Pterygota</taxon>
        <taxon>Neoptera</taxon>
        <taxon>Endopterygota</taxon>
        <taxon>Diptera</taxon>
        <taxon>Brachycera</taxon>
        <taxon>Muscomorpha</taxon>
        <taxon>Muscoidea</taxon>
        <taxon>Muscidae</taxon>
        <taxon>Musca</taxon>
    </lineage>
</organism>
<dbReference type="EnsemblMetazoa" id="MDOA001345-RA">
    <property type="protein sequence ID" value="MDOA001345-PA"/>
    <property type="gene ID" value="MDOA001345"/>
</dbReference>
<sequence length="549" mass="63248">MSHVHIADSTTANVTDTNDDGGSVIGGGDGVGVGDSVGNSDDSGQLHMAMANTDNRHHQDHTDDCVRFRKPMEPTNLRNFIVKNKNLYLSDNEDDIKDDKDAFLQRKYHYIFGKEKKTKIFGCITPKRGQSVSPSKEKSWQLPPNRYRQDFRPFESKAGLKGAYWRKLPTTKSLKRKTAPKTSYRLYDLPKETEKMATPCHSHKGQFVSNARDRRATSRCMIGNPLTAYKDPSEPAPNTYNPQEPGKRRGTPLESSSKFLNPHIFYRRSSVPLKPNSIHTPHISFLPGPGRYETRYRNLCPCPSNRKYLPQLELLVEREKRFKFRRMAYTKLKAEQFCSPDWRHVAGGGFKRLFKTPTGPQKRTITAEVIAKGKAKLVKLFHDAKYVNMILDPPHDLGSLRAEPMPQLPVRIIFDRMIKVVSRKQLRTNRKLAFGSSLDRWTDDEQRPTVLTAQQVKELKEKLPPERRLRNKPIMTKKTEEIQSKLLETPIHMLPNYVPKLRKRLFKFSPLPNAKILTNDGDIRPGEPAKHGYFFRPLNERLYFKEDKQ</sequence>
<protein>
    <submittedName>
        <fullName evidence="2">Uncharacterized protein</fullName>
    </submittedName>
</protein>